<keyword evidence="3" id="KW-1003">Cell membrane</keyword>
<name>A0ABT2TUQ9_9FIRM</name>
<accession>A0ABT2TUQ9</accession>
<dbReference type="EMBL" id="JAOQJL010000020">
    <property type="protein sequence ID" value="MCU6765954.1"/>
    <property type="molecule type" value="Genomic_DNA"/>
</dbReference>
<sequence length="394" mass="42061">MDKTKFKEGFQKYTMIIVLVLVTIFFAWGTQGKILLPQNINNLISQNAYVFVLATGMLLCILTGGNIDLSVGSVVCFVGALCGIFMENMNLPDGVAIILALLIGTLIGAWQAFWIAYVRIPPFIVTLAGMLMFRGLSNVVLQGKTLPIKSEIFVKLFGGGANCYIPDFLGGEDGFNKVALAVGIIACAIYVILTIRTYMNRKKNGYDAGSAVAVYGKMILIVAVIMAVCIKLAQYKGVPTSLVWVILVVIVYGYITSKTTVGRHFYAVGGNEKATKLSGINTNRVYFIAYANMGFLAGLAGLLTVARMTSAQPTYGQNYEMDAIGSCFIGGASAYGGTGTVPGVIVGAVLMGIINQGMSIMGTDQNMQKVVKGAVLLAAVIFDVVSKRKSFIAK</sequence>
<keyword evidence="4" id="KW-0997">Cell inner membrane</keyword>
<evidence type="ECO:0000313" key="12">
    <source>
        <dbReference type="EMBL" id="MCU6765954.1"/>
    </source>
</evidence>
<dbReference type="InterPro" id="IPR001851">
    <property type="entry name" value="ABC_transp_permease"/>
</dbReference>
<evidence type="ECO:0000256" key="6">
    <source>
        <dbReference type="ARBA" id="ARBA00022692"/>
    </source>
</evidence>
<evidence type="ECO:0000256" key="1">
    <source>
        <dbReference type="ARBA" id="ARBA00004651"/>
    </source>
</evidence>
<dbReference type="PANTHER" id="PTHR32196">
    <property type="entry name" value="ABC TRANSPORTER PERMEASE PROTEIN YPHD-RELATED-RELATED"/>
    <property type="match status" value="1"/>
</dbReference>
<comment type="subcellular location">
    <subcellularLocation>
        <location evidence="1">Cell membrane</location>
        <topology evidence="1">Multi-pass membrane protein</topology>
    </subcellularLocation>
</comment>
<evidence type="ECO:0000256" key="7">
    <source>
        <dbReference type="ARBA" id="ARBA00022989"/>
    </source>
</evidence>
<feature type="transmembrane region" description="Helical" evidence="11">
    <location>
        <begin position="94"/>
        <end position="117"/>
    </location>
</feature>
<reference evidence="12 13" key="1">
    <citation type="journal article" date="2021" name="ISME Commun">
        <title>Automated analysis of genomic sequences facilitates high-throughput and comprehensive description of bacteria.</title>
        <authorList>
            <person name="Hitch T.C.A."/>
        </authorList>
    </citation>
    <scope>NUCLEOTIDE SEQUENCE [LARGE SCALE GENOMIC DNA]</scope>
    <source>
        <strain evidence="12 13">Sanger_23</strain>
    </source>
</reference>
<dbReference type="Proteomes" id="UP001652409">
    <property type="component" value="Unassembled WGS sequence"/>
</dbReference>
<gene>
    <name evidence="12" type="primary">gguB</name>
    <name evidence="12" type="ORF">OCV61_11090</name>
</gene>
<feature type="transmembrane region" description="Helical" evidence="11">
    <location>
        <begin position="285"/>
        <end position="306"/>
    </location>
</feature>
<feature type="transmembrane region" description="Helical" evidence="11">
    <location>
        <begin position="327"/>
        <end position="354"/>
    </location>
</feature>
<dbReference type="CDD" id="cd06579">
    <property type="entry name" value="TM_PBP1_transp_AraH_like"/>
    <property type="match status" value="1"/>
</dbReference>
<keyword evidence="8 11" id="KW-0472">Membrane</keyword>
<comment type="function">
    <text evidence="9">Part of the binding-protein-dependent transport system for D-xylose. Probably responsible for the translocation of the substrate across the membrane.</text>
</comment>
<feature type="transmembrane region" description="Helical" evidence="11">
    <location>
        <begin position="12"/>
        <end position="29"/>
    </location>
</feature>
<evidence type="ECO:0000256" key="3">
    <source>
        <dbReference type="ARBA" id="ARBA00022475"/>
    </source>
</evidence>
<keyword evidence="7 11" id="KW-1133">Transmembrane helix</keyword>
<feature type="transmembrane region" description="Helical" evidence="11">
    <location>
        <begin position="123"/>
        <end position="141"/>
    </location>
</feature>
<evidence type="ECO:0000256" key="10">
    <source>
        <dbReference type="ARBA" id="ARBA00035686"/>
    </source>
</evidence>
<evidence type="ECO:0000256" key="4">
    <source>
        <dbReference type="ARBA" id="ARBA00022519"/>
    </source>
</evidence>
<evidence type="ECO:0000313" key="13">
    <source>
        <dbReference type="Proteomes" id="UP001652409"/>
    </source>
</evidence>
<keyword evidence="5" id="KW-0762">Sugar transport</keyword>
<evidence type="ECO:0000256" key="5">
    <source>
        <dbReference type="ARBA" id="ARBA00022597"/>
    </source>
</evidence>
<feature type="transmembrane region" description="Helical" evidence="11">
    <location>
        <begin position="211"/>
        <end position="230"/>
    </location>
</feature>
<proteinExistence type="predicted"/>
<evidence type="ECO:0000256" key="9">
    <source>
        <dbReference type="ARBA" id="ARBA00035611"/>
    </source>
</evidence>
<dbReference type="Pfam" id="PF02653">
    <property type="entry name" value="BPD_transp_2"/>
    <property type="match status" value="2"/>
</dbReference>
<feature type="transmembrane region" description="Helical" evidence="11">
    <location>
        <begin position="178"/>
        <end position="199"/>
    </location>
</feature>
<keyword evidence="6 11" id="KW-0812">Transmembrane</keyword>
<organism evidence="12 13">
    <name type="scientific">Blautia ammoniilytica</name>
    <dbReference type="NCBI Taxonomy" id="2981782"/>
    <lineage>
        <taxon>Bacteria</taxon>
        <taxon>Bacillati</taxon>
        <taxon>Bacillota</taxon>
        <taxon>Clostridia</taxon>
        <taxon>Lachnospirales</taxon>
        <taxon>Lachnospiraceae</taxon>
        <taxon>Blautia</taxon>
    </lineage>
</organism>
<comment type="caution">
    <text evidence="12">The sequence shown here is derived from an EMBL/GenBank/DDBJ whole genome shotgun (WGS) entry which is preliminary data.</text>
</comment>
<evidence type="ECO:0000256" key="2">
    <source>
        <dbReference type="ARBA" id="ARBA00022448"/>
    </source>
</evidence>
<feature type="transmembrane region" description="Helical" evidence="11">
    <location>
        <begin position="237"/>
        <end position="255"/>
    </location>
</feature>
<dbReference type="RefSeq" id="WP_158421872.1">
    <property type="nucleotide sequence ID" value="NZ_JAOQJL010000020.1"/>
</dbReference>
<dbReference type="NCBIfam" id="NF040906">
    <property type="entry name" value="GguB"/>
    <property type="match status" value="1"/>
</dbReference>
<evidence type="ECO:0000256" key="8">
    <source>
        <dbReference type="ARBA" id="ARBA00023136"/>
    </source>
</evidence>
<keyword evidence="2" id="KW-0813">Transport</keyword>
<feature type="transmembrane region" description="Helical" evidence="11">
    <location>
        <begin position="49"/>
        <end position="82"/>
    </location>
</feature>
<keyword evidence="13" id="KW-1185">Reference proteome</keyword>
<evidence type="ECO:0000256" key="11">
    <source>
        <dbReference type="SAM" id="Phobius"/>
    </source>
</evidence>
<protein>
    <recommendedName>
        <fullName evidence="10">Xylose transport system permease protein XylH</fullName>
    </recommendedName>
</protein>
<dbReference type="PANTHER" id="PTHR32196:SF32">
    <property type="entry name" value="XYLOSE TRANSPORT SYSTEM PERMEASE PROTEIN XYLH"/>
    <property type="match status" value="1"/>
</dbReference>